<feature type="non-terminal residue" evidence="1">
    <location>
        <position position="67"/>
    </location>
</feature>
<comment type="caution">
    <text evidence="1">The sequence shown here is derived from an EMBL/GenBank/DDBJ whole genome shotgun (WGS) entry which is preliminary data.</text>
</comment>
<evidence type="ECO:0000313" key="1">
    <source>
        <dbReference type="EMBL" id="KKK83581.1"/>
    </source>
</evidence>
<gene>
    <name evidence="1" type="ORF">LCGC14_2791950</name>
</gene>
<reference evidence="1" key="1">
    <citation type="journal article" date="2015" name="Nature">
        <title>Complex archaea that bridge the gap between prokaryotes and eukaryotes.</title>
        <authorList>
            <person name="Spang A."/>
            <person name="Saw J.H."/>
            <person name="Jorgensen S.L."/>
            <person name="Zaremba-Niedzwiedzka K."/>
            <person name="Martijn J."/>
            <person name="Lind A.E."/>
            <person name="van Eijk R."/>
            <person name="Schleper C."/>
            <person name="Guy L."/>
            <person name="Ettema T.J."/>
        </authorList>
    </citation>
    <scope>NUCLEOTIDE SEQUENCE</scope>
</reference>
<dbReference type="AlphaFoldDB" id="A0A0F9BGN3"/>
<dbReference type="EMBL" id="LAZR01052158">
    <property type="protein sequence ID" value="KKK83581.1"/>
    <property type="molecule type" value="Genomic_DNA"/>
</dbReference>
<proteinExistence type="predicted"/>
<protein>
    <submittedName>
        <fullName evidence="1">Uncharacterized protein</fullName>
    </submittedName>
</protein>
<organism evidence="1">
    <name type="scientific">marine sediment metagenome</name>
    <dbReference type="NCBI Taxonomy" id="412755"/>
    <lineage>
        <taxon>unclassified sequences</taxon>
        <taxon>metagenomes</taxon>
        <taxon>ecological metagenomes</taxon>
    </lineage>
</organism>
<accession>A0A0F9BGN3</accession>
<name>A0A0F9BGN3_9ZZZZ</name>
<sequence>MLRIVTTLTFVLAAATGAHAHLSLAAEGGFGSTGRLLSTRFPTSAAVIHTVSDGVSSDGVSSDGAST</sequence>